<protein>
    <recommendedName>
        <fullName evidence="8">ENTH domain-containing protein</fullName>
    </recommendedName>
</protein>
<feature type="compositionally biased region" description="Gly residues" evidence="7">
    <location>
        <begin position="454"/>
        <end position="466"/>
    </location>
</feature>
<feature type="compositionally biased region" description="Low complexity" evidence="7">
    <location>
        <begin position="393"/>
        <end position="408"/>
    </location>
</feature>
<feature type="domain" description="ENTH" evidence="8">
    <location>
        <begin position="31"/>
        <end position="176"/>
    </location>
</feature>
<dbReference type="PROSITE" id="PS50942">
    <property type="entry name" value="ENTH"/>
    <property type="match status" value="1"/>
</dbReference>
<comment type="caution">
    <text evidence="9">The sequence shown here is derived from an EMBL/GenBank/DDBJ whole genome shotgun (WGS) entry which is preliminary data.</text>
</comment>
<reference evidence="9 10" key="1">
    <citation type="journal article" date="2024" name="Nat. Commun.">
        <title>Phylogenomics reveals the evolutionary origins of lichenization in chlorophyte algae.</title>
        <authorList>
            <person name="Puginier C."/>
            <person name="Libourel C."/>
            <person name="Otte J."/>
            <person name="Skaloud P."/>
            <person name="Haon M."/>
            <person name="Grisel S."/>
            <person name="Petersen M."/>
            <person name="Berrin J.G."/>
            <person name="Delaux P.M."/>
            <person name="Dal Grande F."/>
            <person name="Keller J."/>
        </authorList>
    </citation>
    <scope>NUCLEOTIDE SEQUENCE [LARGE SCALE GENOMIC DNA]</scope>
    <source>
        <strain evidence="9 10">SAG 2145</strain>
    </source>
</reference>
<dbReference type="EMBL" id="JALJOS010000003">
    <property type="protein sequence ID" value="KAK9841579.1"/>
    <property type="molecule type" value="Genomic_DNA"/>
</dbReference>
<feature type="compositionally biased region" description="Basic and acidic residues" evidence="7">
    <location>
        <begin position="346"/>
        <end position="356"/>
    </location>
</feature>
<feature type="compositionally biased region" description="Basic and acidic residues" evidence="7">
    <location>
        <begin position="538"/>
        <end position="548"/>
    </location>
</feature>
<keyword evidence="3" id="KW-0254">Endocytosis</keyword>
<dbReference type="PANTHER" id="PTHR22951:SF5">
    <property type="entry name" value="PHOSPHATIDYLINOSITOL-BINDING CLATHRIN ASSEMBLY PROTEIN LAP"/>
    <property type="match status" value="1"/>
</dbReference>
<evidence type="ECO:0000256" key="6">
    <source>
        <dbReference type="ARBA" id="ARBA00023329"/>
    </source>
</evidence>
<dbReference type="GO" id="GO:0005545">
    <property type="term" value="F:1-phosphatidylinositol binding"/>
    <property type="evidence" value="ECO:0007669"/>
    <property type="project" value="InterPro"/>
</dbReference>
<evidence type="ECO:0000313" key="10">
    <source>
        <dbReference type="Proteomes" id="UP001438707"/>
    </source>
</evidence>
<dbReference type="GO" id="GO:0048268">
    <property type="term" value="P:clathrin coat assembly"/>
    <property type="evidence" value="ECO:0007669"/>
    <property type="project" value="InterPro"/>
</dbReference>
<evidence type="ECO:0000256" key="7">
    <source>
        <dbReference type="SAM" id="MobiDB-lite"/>
    </source>
</evidence>
<dbReference type="GO" id="GO:0005905">
    <property type="term" value="C:clathrin-coated pit"/>
    <property type="evidence" value="ECO:0007669"/>
    <property type="project" value="UniProtKB-SubCell"/>
</dbReference>
<dbReference type="GO" id="GO:0032050">
    <property type="term" value="F:clathrin heavy chain binding"/>
    <property type="evidence" value="ECO:0007669"/>
    <property type="project" value="TreeGrafter"/>
</dbReference>
<evidence type="ECO:0000259" key="8">
    <source>
        <dbReference type="PROSITE" id="PS50942"/>
    </source>
</evidence>
<dbReference type="PANTHER" id="PTHR22951">
    <property type="entry name" value="CLATHRIN ASSEMBLY PROTEIN"/>
    <property type="match status" value="1"/>
</dbReference>
<dbReference type="InterPro" id="IPR045192">
    <property type="entry name" value="AP180-like"/>
</dbReference>
<dbReference type="InterPro" id="IPR011417">
    <property type="entry name" value="ANTH_dom"/>
</dbReference>
<dbReference type="CDD" id="cd03564">
    <property type="entry name" value="ANTH_N"/>
    <property type="match status" value="1"/>
</dbReference>
<name>A0AAW1S6M4_9CHLO</name>
<dbReference type="GO" id="GO:0072583">
    <property type="term" value="P:clathrin-dependent endocytosis"/>
    <property type="evidence" value="ECO:0007669"/>
    <property type="project" value="InterPro"/>
</dbReference>
<dbReference type="InterPro" id="IPR008942">
    <property type="entry name" value="ENTH_VHS"/>
</dbReference>
<dbReference type="Gene3D" id="1.20.58.150">
    <property type="entry name" value="ANTH domain"/>
    <property type="match status" value="1"/>
</dbReference>
<dbReference type="AlphaFoldDB" id="A0AAW1S6M4"/>
<comment type="subcellular location">
    <subcellularLocation>
        <location evidence="1">Cytoplasmic vesicle</location>
        <location evidence="1">Clathrin-coated vesicle</location>
    </subcellularLocation>
    <subcellularLocation>
        <location evidence="2">Membrane</location>
        <location evidence="2">Clathrin-coated pit</location>
    </subcellularLocation>
</comment>
<evidence type="ECO:0000256" key="3">
    <source>
        <dbReference type="ARBA" id="ARBA00022583"/>
    </source>
</evidence>
<dbReference type="GO" id="GO:0006900">
    <property type="term" value="P:vesicle budding from membrane"/>
    <property type="evidence" value="ECO:0007669"/>
    <property type="project" value="TreeGrafter"/>
</dbReference>
<gene>
    <name evidence="9" type="ORF">WJX74_008216</name>
</gene>
<evidence type="ECO:0000256" key="5">
    <source>
        <dbReference type="ARBA" id="ARBA00023176"/>
    </source>
</evidence>
<feature type="region of interest" description="Disordered" evidence="7">
    <location>
        <begin position="319"/>
        <end position="700"/>
    </location>
</feature>
<dbReference type="Proteomes" id="UP001438707">
    <property type="component" value="Unassembled WGS sequence"/>
</dbReference>
<dbReference type="GO" id="GO:0005546">
    <property type="term" value="F:phosphatidylinositol-4,5-bisphosphate binding"/>
    <property type="evidence" value="ECO:0007669"/>
    <property type="project" value="TreeGrafter"/>
</dbReference>
<proteinExistence type="predicted"/>
<dbReference type="GO" id="GO:0000149">
    <property type="term" value="F:SNARE binding"/>
    <property type="evidence" value="ECO:0007669"/>
    <property type="project" value="TreeGrafter"/>
</dbReference>
<accession>A0AAW1S6M4</accession>
<keyword evidence="6" id="KW-0968">Cytoplasmic vesicle</keyword>
<feature type="compositionally biased region" description="Basic residues" evidence="7">
    <location>
        <begin position="330"/>
        <end position="341"/>
    </location>
</feature>
<keyword evidence="4" id="KW-0472">Membrane</keyword>
<feature type="compositionally biased region" description="Polar residues" evidence="7">
    <location>
        <begin position="494"/>
        <end position="507"/>
    </location>
</feature>
<evidence type="ECO:0000256" key="4">
    <source>
        <dbReference type="ARBA" id="ARBA00023136"/>
    </source>
</evidence>
<dbReference type="SUPFAM" id="SSF89009">
    <property type="entry name" value="GAT-like domain"/>
    <property type="match status" value="1"/>
</dbReference>
<sequence length="700" mass="75001">MSLTTIQTTKQQTRHYLAVAADKMKIATASTMRGENKGLDIAVVKATTSAFHVAPKEKHVRTLKMAVYPGGQHRGTTYIITELISRLHQSTDWLTALKTLMVLHRLMRETDISFMQELLRTSETLTAGRQEHVLNMQNFIDTSNIEGRFEFSEWVRAYGKYLDEQLEVFSKIQFYQEQEQSGEASRMRTLSGKDLLIQLPYLQRLLQRLVDCRPGGPCLHDEVVQESLAIVAKESFKVYKAISEGLINLADRFFEMEYLDAQKGLEIYKEAMVANERLQAYYRSLEQIDGLRHSVQFPKLESPPADFLEQMENYVREAPRHVSENGVPQNKKRMPPLRKGSRLPAVKRDFSSRPSDDPGMVVPVQRAPEPAAPPEPEPTEADLLNFGDLSVDNGNAPAQAAPSAHANGGMQGNDFLSQMAPAPVTPPEPADPFGHASQYGTQQGGGFQTPPANGFGGSGFGAGGYPQAGASPYSTSSASSAYPSPPITPPQQSFQTLPSNSSQAGAQTPTTPPTASTPNFGPANITTPYGGSGPALLAKKDASLHDPFADLTGLKPSNAPKVAPALKTQTPMGGGGAGNAPATIAAFQGFSPSSSGFSSPAQQNSFTGGQPSYGAPQSMATGGGFSGMQQQQQQGGFPVYMGNAQSGFGQGGFGPSQQQMGGFGAPSFVTGHQQPPRPQQQPQAATGFPASFTPSGNSLI</sequence>
<evidence type="ECO:0000256" key="2">
    <source>
        <dbReference type="ARBA" id="ARBA00004600"/>
    </source>
</evidence>
<evidence type="ECO:0000256" key="1">
    <source>
        <dbReference type="ARBA" id="ARBA00004132"/>
    </source>
</evidence>
<dbReference type="InterPro" id="IPR048050">
    <property type="entry name" value="ANTH_N_plant"/>
</dbReference>
<dbReference type="InterPro" id="IPR013809">
    <property type="entry name" value="ENTH"/>
</dbReference>
<dbReference type="SMART" id="SM00273">
    <property type="entry name" value="ENTH"/>
    <property type="match status" value="1"/>
</dbReference>
<keyword evidence="5" id="KW-0168">Coated pit</keyword>
<feature type="compositionally biased region" description="Low complexity" evidence="7">
    <location>
        <begin position="627"/>
        <end position="636"/>
    </location>
</feature>
<organism evidence="9 10">
    <name type="scientific">Apatococcus lobatus</name>
    <dbReference type="NCBI Taxonomy" id="904363"/>
    <lineage>
        <taxon>Eukaryota</taxon>
        <taxon>Viridiplantae</taxon>
        <taxon>Chlorophyta</taxon>
        <taxon>core chlorophytes</taxon>
        <taxon>Trebouxiophyceae</taxon>
        <taxon>Chlorellales</taxon>
        <taxon>Chlorellaceae</taxon>
        <taxon>Apatococcus</taxon>
    </lineage>
</organism>
<dbReference type="InterPro" id="IPR014712">
    <property type="entry name" value="ANTH_dom_sf"/>
</dbReference>
<dbReference type="Gene3D" id="1.25.40.90">
    <property type="match status" value="1"/>
</dbReference>
<feature type="compositionally biased region" description="Low complexity" evidence="7">
    <location>
        <begin position="579"/>
        <end position="603"/>
    </location>
</feature>
<feature type="compositionally biased region" description="Low complexity" evidence="7">
    <location>
        <begin position="467"/>
        <end position="482"/>
    </location>
</feature>
<dbReference type="GO" id="GO:0030136">
    <property type="term" value="C:clathrin-coated vesicle"/>
    <property type="evidence" value="ECO:0007669"/>
    <property type="project" value="UniProtKB-SubCell"/>
</dbReference>
<dbReference type="Pfam" id="PF07651">
    <property type="entry name" value="ANTH"/>
    <property type="match status" value="1"/>
</dbReference>
<evidence type="ECO:0000313" key="9">
    <source>
        <dbReference type="EMBL" id="KAK9841579.1"/>
    </source>
</evidence>
<keyword evidence="10" id="KW-1185">Reference proteome</keyword>
<dbReference type="SUPFAM" id="SSF48464">
    <property type="entry name" value="ENTH/VHS domain"/>
    <property type="match status" value="1"/>
</dbReference>